<dbReference type="EMBL" id="JARKIE010000093">
    <property type="protein sequence ID" value="KAJ7686829.1"/>
    <property type="molecule type" value="Genomic_DNA"/>
</dbReference>
<evidence type="ECO:0000313" key="2">
    <source>
        <dbReference type="Proteomes" id="UP001221757"/>
    </source>
</evidence>
<comment type="caution">
    <text evidence="1">The sequence shown here is derived from an EMBL/GenBank/DDBJ whole genome shotgun (WGS) entry which is preliminary data.</text>
</comment>
<dbReference type="Proteomes" id="UP001221757">
    <property type="component" value="Unassembled WGS sequence"/>
</dbReference>
<evidence type="ECO:0000313" key="1">
    <source>
        <dbReference type="EMBL" id="KAJ7686829.1"/>
    </source>
</evidence>
<organism evidence="1 2">
    <name type="scientific">Mycena rosella</name>
    <name type="common">Pink bonnet</name>
    <name type="synonym">Agaricus rosellus</name>
    <dbReference type="NCBI Taxonomy" id="1033263"/>
    <lineage>
        <taxon>Eukaryota</taxon>
        <taxon>Fungi</taxon>
        <taxon>Dikarya</taxon>
        <taxon>Basidiomycota</taxon>
        <taxon>Agaricomycotina</taxon>
        <taxon>Agaricomycetes</taxon>
        <taxon>Agaricomycetidae</taxon>
        <taxon>Agaricales</taxon>
        <taxon>Marasmiineae</taxon>
        <taxon>Mycenaceae</taxon>
        <taxon>Mycena</taxon>
    </lineage>
</organism>
<accession>A0AAD7DBY3</accession>
<gene>
    <name evidence="1" type="ORF">B0H17DRAFT_1181037</name>
</gene>
<reference evidence="1" key="1">
    <citation type="submission" date="2023-03" db="EMBL/GenBank/DDBJ databases">
        <title>Massive genome expansion in bonnet fungi (Mycena s.s.) driven by repeated elements and novel gene families across ecological guilds.</title>
        <authorList>
            <consortium name="Lawrence Berkeley National Laboratory"/>
            <person name="Harder C.B."/>
            <person name="Miyauchi S."/>
            <person name="Viragh M."/>
            <person name="Kuo A."/>
            <person name="Thoen E."/>
            <person name="Andreopoulos B."/>
            <person name="Lu D."/>
            <person name="Skrede I."/>
            <person name="Drula E."/>
            <person name="Henrissat B."/>
            <person name="Morin E."/>
            <person name="Kohler A."/>
            <person name="Barry K."/>
            <person name="LaButti K."/>
            <person name="Morin E."/>
            <person name="Salamov A."/>
            <person name="Lipzen A."/>
            <person name="Mereny Z."/>
            <person name="Hegedus B."/>
            <person name="Baldrian P."/>
            <person name="Stursova M."/>
            <person name="Weitz H."/>
            <person name="Taylor A."/>
            <person name="Grigoriev I.V."/>
            <person name="Nagy L.G."/>
            <person name="Martin F."/>
            <person name="Kauserud H."/>
        </authorList>
    </citation>
    <scope>NUCLEOTIDE SEQUENCE</scope>
    <source>
        <strain evidence="1">CBHHK067</strain>
    </source>
</reference>
<sequence length="173" mass="19851">MAAVHSVRHPRLAVRLALGHKYNAWYLIFAQPYRTADCREISRLDSPGPAIAWSPRPRFWFNQKAASGWERGGESLLDLLLSLDFRDPPLFAVVDHDSGANKVEVLLPENKLAHYCEGCGQWEVAGNNAVRWFMVRAHTLPGYLCPPCHAKDWIGARAIRYLKRIRYRLWGDR</sequence>
<protein>
    <submittedName>
        <fullName evidence="1">Uncharacterized protein</fullName>
    </submittedName>
</protein>
<dbReference type="AlphaFoldDB" id="A0AAD7DBY3"/>
<keyword evidence="2" id="KW-1185">Reference proteome</keyword>
<name>A0AAD7DBY3_MYCRO</name>
<proteinExistence type="predicted"/>